<dbReference type="Proteomes" id="UP000294498">
    <property type="component" value="Unassembled WGS sequence"/>
</dbReference>
<evidence type="ECO:0000313" key="2">
    <source>
        <dbReference type="Proteomes" id="UP000294498"/>
    </source>
</evidence>
<evidence type="ECO:0000313" key="1">
    <source>
        <dbReference type="EMBL" id="TDX01305.1"/>
    </source>
</evidence>
<reference evidence="1 2" key="1">
    <citation type="submission" date="2019-03" db="EMBL/GenBank/DDBJ databases">
        <title>Genomic Encyclopedia of Type Strains, Phase IV (KMG-IV): sequencing the most valuable type-strain genomes for metagenomic binning, comparative biology and taxonomic classification.</title>
        <authorList>
            <person name="Goeker M."/>
        </authorList>
    </citation>
    <scope>NUCLEOTIDE SEQUENCE [LARGE SCALE GENOMIC DNA]</scope>
    <source>
        <strain evidence="1 2">DSM 100059</strain>
    </source>
</reference>
<sequence>MSRTCTYFNSDGMKATWLDFSERGMLHTIF</sequence>
<organism evidence="1 2">
    <name type="scientific">Dinghuibacter silviterrae</name>
    <dbReference type="NCBI Taxonomy" id="1539049"/>
    <lineage>
        <taxon>Bacteria</taxon>
        <taxon>Pseudomonadati</taxon>
        <taxon>Bacteroidota</taxon>
        <taxon>Chitinophagia</taxon>
        <taxon>Chitinophagales</taxon>
        <taxon>Chitinophagaceae</taxon>
        <taxon>Dinghuibacter</taxon>
    </lineage>
</organism>
<dbReference type="AlphaFoldDB" id="A0A4R8DV12"/>
<gene>
    <name evidence="1" type="ORF">EDB95_2338</name>
</gene>
<dbReference type="EMBL" id="SODV01000001">
    <property type="protein sequence ID" value="TDX01305.1"/>
    <property type="molecule type" value="Genomic_DNA"/>
</dbReference>
<protein>
    <submittedName>
        <fullName evidence="1">Uncharacterized protein</fullName>
    </submittedName>
</protein>
<comment type="caution">
    <text evidence="1">The sequence shown here is derived from an EMBL/GenBank/DDBJ whole genome shotgun (WGS) entry which is preliminary data.</text>
</comment>
<proteinExistence type="predicted"/>
<keyword evidence="2" id="KW-1185">Reference proteome</keyword>
<name>A0A4R8DV12_9BACT</name>
<accession>A0A4R8DV12</accession>